<sequence>MAENNRTLAIVFPGMGYHSNKLLPLPFRKVSAADLLACLNCYPVYTRAA</sequence>
<evidence type="ECO:0000313" key="2">
    <source>
        <dbReference type="Proteomes" id="UP000016491"/>
    </source>
</evidence>
<protein>
    <submittedName>
        <fullName evidence="1">Uncharacterized protein</fullName>
    </submittedName>
</protein>
<dbReference type="AlphaFoldDB" id="A0ABC9TYD3"/>
<dbReference type="EMBL" id="AWSU01000163">
    <property type="protein sequence ID" value="ERI77221.1"/>
    <property type="molecule type" value="Genomic_DNA"/>
</dbReference>
<name>A0ABC9TYD3_CLOSY</name>
<gene>
    <name evidence="1" type="ORF">CLOSYM_02191</name>
</gene>
<reference evidence="1 2" key="1">
    <citation type="submission" date="2013-07" db="EMBL/GenBank/DDBJ databases">
        <authorList>
            <person name="Weinstock G."/>
            <person name="Sodergren E."/>
            <person name="Wylie T."/>
            <person name="Fulton L."/>
            <person name="Fulton R."/>
            <person name="Fronick C."/>
            <person name="O'Laughlin M."/>
            <person name="Godfrey J."/>
            <person name="Miner T."/>
            <person name="Herter B."/>
            <person name="Appelbaum E."/>
            <person name="Cordes M."/>
            <person name="Lek S."/>
            <person name="Wollam A."/>
            <person name="Pepin K.H."/>
            <person name="Palsikar V.B."/>
            <person name="Mitreva M."/>
            <person name="Wilson R.K."/>
        </authorList>
    </citation>
    <scope>NUCLEOTIDE SEQUENCE [LARGE SCALE GENOMIC DNA]</scope>
    <source>
        <strain evidence="1 2">ATCC 14940</strain>
    </source>
</reference>
<proteinExistence type="predicted"/>
<dbReference type="Proteomes" id="UP000016491">
    <property type="component" value="Unassembled WGS sequence"/>
</dbReference>
<comment type="caution">
    <text evidence="1">The sequence shown here is derived from an EMBL/GenBank/DDBJ whole genome shotgun (WGS) entry which is preliminary data.</text>
</comment>
<evidence type="ECO:0000313" key="1">
    <source>
        <dbReference type="EMBL" id="ERI77221.1"/>
    </source>
</evidence>
<organism evidence="1 2">
    <name type="scientific">[Clostridium] symbiosum ATCC 14940</name>
    <dbReference type="NCBI Taxonomy" id="411472"/>
    <lineage>
        <taxon>Bacteria</taxon>
        <taxon>Bacillati</taxon>
        <taxon>Bacillota</taxon>
        <taxon>Clostridia</taxon>
        <taxon>Lachnospirales</taxon>
        <taxon>Lachnospiraceae</taxon>
        <taxon>Otoolea</taxon>
    </lineage>
</organism>
<accession>A0ABC9TYD3</accession>